<dbReference type="Pfam" id="PF00071">
    <property type="entry name" value="Ras"/>
    <property type="match status" value="2"/>
</dbReference>
<reference evidence="18" key="1">
    <citation type="submission" date="2021-08" db="EMBL/GenBank/DDBJ databases">
        <authorList>
            <person name="Misof B."/>
            <person name="Oliver O."/>
            <person name="Podsiadlowski L."/>
            <person name="Donath A."/>
            <person name="Peters R."/>
            <person name="Mayer C."/>
            <person name="Rust J."/>
            <person name="Gunkel S."/>
            <person name="Lesny P."/>
            <person name="Martin S."/>
            <person name="Oeyen J.P."/>
            <person name="Petersen M."/>
            <person name="Panagiotis P."/>
            <person name="Wilbrandt J."/>
            <person name="Tanja T."/>
        </authorList>
    </citation>
    <scope>NUCLEOTIDE SEQUENCE</scope>
    <source>
        <strain evidence="18">GBR_01_08_01A</strain>
        <tissue evidence="18">Thorax + abdomen</tissue>
    </source>
</reference>
<keyword evidence="7 14" id="KW-1000">Mitochondrion outer membrane</keyword>
<dbReference type="Pfam" id="PF08356">
    <property type="entry name" value="EF_assoc_2"/>
    <property type="match status" value="1"/>
</dbReference>
<evidence type="ECO:0000256" key="5">
    <source>
        <dbReference type="ARBA" id="ARBA00022737"/>
    </source>
</evidence>
<keyword evidence="6 14" id="KW-0547">Nucleotide-binding</keyword>
<evidence type="ECO:0000256" key="7">
    <source>
        <dbReference type="ARBA" id="ARBA00022787"/>
    </source>
</evidence>
<dbReference type="SUPFAM" id="SSF52540">
    <property type="entry name" value="P-loop containing nucleoside triphosphate hydrolases"/>
    <property type="match status" value="2"/>
</dbReference>
<dbReference type="SMART" id="SM00174">
    <property type="entry name" value="RHO"/>
    <property type="match status" value="1"/>
</dbReference>
<dbReference type="AlphaFoldDB" id="A0AAD9RU47"/>
<evidence type="ECO:0000256" key="12">
    <source>
        <dbReference type="ARBA" id="ARBA00023134"/>
    </source>
</evidence>
<accession>A0AAD9RU47</accession>
<dbReference type="InterPro" id="IPR021181">
    <property type="entry name" value="Miro"/>
</dbReference>
<keyword evidence="5" id="KW-0677">Repeat</keyword>
<dbReference type="InterPro" id="IPR001806">
    <property type="entry name" value="Small_GTPase"/>
</dbReference>
<dbReference type="InterPro" id="IPR002048">
    <property type="entry name" value="EF_hand_dom"/>
</dbReference>
<dbReference type="PROSITE" id="PS51423">
    <property type="entry name" value="MIRO"/>
    <property type="match status" value="2"/>
</dbReference>
<evidence type="ECO:0000313" key="19">
    <source>
        <dbReference type="Proteomes" id="UP001258017"/>
    </source>
</evidence>
<evidence type="ECO:0000256" key="14">
    <source>
        <dbReference type="PIRNR" id="PIRNR037488"/>
    </source>
</evidence>
<feature type="domain" description="EF-hand" evidence="16">
    <location>
        <begin position="310"/>
        <end position="345"/>
    </location>
</feature>
<dbReference type="GO" id="GO:0005741">
    <property type="term" value="C:mitochondrial outer membrane"/>
    <property type="evidence" value="ECO:0007669"/>
    <property type="project" value="UniProtKB-SubCell"/>
</dbReference>
<dbReference type="FunFam" id="3.40.50.300:FF:000170">
    <property type="entry name" value="Mitochondrial Rho GTPase"/>
    <property type="match status" value="1"/>
</dbReference>
<comment type="subcellular location">
    <subcellularLocation>
        <location evidence="1 14">Mitochondrion outer membrane</location>
        <topology evidence="1 14">Single-pass type IV membrane protein</topology>
    </subcellularLocation>
</comment>
<dbReference type="PIRSF" id="PIRSF037488">
    <property type="entry name" value="Mt_Rho_GTPase"/>
    <property type="match status" value="1"/>
</dbReference>
<dbReference type="InterPro" id="IPR020860">
    <property type="entry name" value="MIRO_dom"/>
</dbReference>
<dbReference type="PROSITE" id="PS51419">
    <property type="entry name" value="RAB"/>
    <property type="match status" value="1"/>
</dbReference>
<dbReference type="PANTHER" id="PTHR46819:SF1">
    <property type="entry name" value="EF-HAND CALCIUM-BINDING DOMAIN-CONTAINING PROTEIN 7"/>
    <property type="match status" value="1"/>
</dbReference>
<dbReference type="SMART" id="SM00175">
    <property type="entry name" value="RAB"/>
    <property type="match status" value="1"/>
</dbReference>
<dbReference type="SUPFAM" id="SSF47473">
    <property type="entry name" value="EF-hand"/>
    <property type="match status" value="1"/>
</dbReference>
<evidence type="ECO:0000256" key="15">
    <source>
        <dbReference type="SAM" id="Phobius"/>
    </source>
</evidence>
<dbReference type="SMART" id="SM00173">
    <property type="entry name" value="RAS"/>
    <property type="match status" value="1"/>
</dbReference>
<evidence type="ECO:0000256" key="13">
    <source>
        <dbReference type="ARBA" id="ARBA00023136"/>
    </source>
</evidence>
<dbReference type="PROSITE" id="PS00018">
    <property type="entry name" value="EF_HAND_1"/>
    <property type="match status" value="2"/>
</dbReference>
<organism evidence="18 19">
    <name type="scientific">Odynerus spinipes</name>
    <dbReference type="NCBI Taxonomy" id="1348599"/>
    <lineage>
        <taxon>Eukaryota</taxon>
        <taxon>Metazoa</taxon>
        <taxon>Ecdysozoa</taxon>
        <taxon>Arthropoda</taxon>
        <taxon>Hexapoda</taxon>
        <taxon>Insecta</taxon>
        <taxon>Pterygota</taxon>
        <taxon>Neoptera</taxon>
        <taxon>Endopterygota</taxon>
        <taxon>Hymenoptera</taxon>
        <taxon>Apocrita</taxon>
        <taxon>Aculeata</taxon>
        <taxon>Vespoidea</taxon>
        <taxon>Vespidae</taxon>
        <taxon>Eumeninae</taxon>
        <taxon>Odynerus</taxon>
    </lineage>
</organism>
<dbReference type="PRINTS" id="PR00449">
    <property type="entry name" value="RASTRNSFRMNG"/>
</dbReference>
<evidence type="ECO:0000256" key="6">
    <source>
        <dbReference type="ARBA" id="ARBA00022741"/>
    </source>
</evidence>
<keyword evidence="3 15" id="KW-0812">Transmembrane</keyword>
<evidence type="ECO:0000256" key="4">
    <source>
        <dbReference type="ARBA" id="ARBA00022723"/>
    </source>
</evidence>
<dbReference type="GO" id="GO:0005525">
    <property type="term" value="F:GTP binding"/>
    <property type="evidence" value="ECO:0007669"/>
    <property type="project" value="UniProtKB-KW"/>
</dbReference>
<keyword evidence="19" id="KW-1185">Reference proteome</keyword>
<protein>
    <recommendedName>
        <fullName evidence="14">Mitochondrial Rho GTPase</fullName>
        <ecNumber evidence="14">3.6.5.-</ecNumber>
    </recommendedName>
</protein>
<evidence type="ECO:0000259" key="17">
    <source>
        <dbReference type="PROSITE" id="PS51423"/>
    </source>
</evidence>
<dbReference type="InterPro" id="IPR027417">
    <property type="entry name" value="P-loop_NTPase"/>
</dbReference>
<evidence type="ECO:0000256" key="8">
    <source>
        <dbReference type="ARBA" id="ARBA00022801"/>
    </source>
</evidence>
<proteinExistence type="inferred from homology"/>
<dbReference type="InterPro" id="IPR052266">
    <property type="entry name" value="Miro-EF-hand_domain"/>
</dbReference>
<evidence type="ECO:0000256" key="2">
    <source>
        <dbReference type="ARBA" id="ARBA00007981"/>
    </source>
</evidence>
<evidence type="ECO:0000256" key="1">
    <source>
        <dbReference type="ARBA" id="ARBA00004200"/>
    </source>
</evidence>
<dbReference type="EC" id="3.6.5.-" evidence="14"/>
<dbReference type="Gene3D" id="3.40.50.300">
    <property type="entry name" value="P-loop containing nucleotide triphosphate hydrolases"/>
    <property type="match status" value="2"/>
</dbReference>
<evidence type="ECO:0000313" key="18">
    <source>
        <dbReference type="EMBL" id="KAK2585960.1"/>
    </source>
</evidence>
<keyword evidence="12 14" id="KW-0342">GTP-binding</keyword>
<evidence type="ECO:0000256" key="11">
    <source>
        <dbReference type="ARBA" id="ARBA00023128"/>
    </source>
</evidence>
<keyword evidence="8 14" id="KW-0378">Hydrolase</keyword>
<dbReference type="PROSITE" id="PS50222">
    <property type="entry name" value="EF_HAND_2"/>
    <property type="match status" value="1"/>
</dbReference>
<keyword evidence="13 14" id="KW-0472">Membrane</keyword>
<evidence type="ECO:0000256" key="3">
    <source>
        <dbReference type="ARBA" id="ARBA00022692"/>
    </source>
</evidence>
<evidence type="ECO:0000256" key="10">
    <source>
        <dbReference type="ARBA" id="ARBA00022989"/>
    </source>
</evidence>
<comment type="caution">
    <text evidence="18">The sequence shown here is derived from an EMBL/GenBank/DDBJ whole genome shotgun (WGS) entry which is preliminary data.</text>
</comment>
<dbReference type="PANTHER" id="PTHR46819">
    <property type="entry name" value="EF-HAND CALCIUM-BINDING DOMAIN-CONTAINING PROTEIN 7"/>
    <property type="match status" value="1"/>
</dbReference>
<keyword evidence="10 15" id="KW-1133">Transmembrane helix</keyword>
<dbReference type="Proteomes" id="UP001258017">
    <property type="component" value="Unassembled WGS sequence"/>
</dbReference>
<evidence type="ECO:0000256" key="9">
    <source>
        <dbReference type="ARBA" id="ARBA00022837"/>
    </source>
</evidence>
<dbReference type="GO" id="GO:0005509">
    <property type="term" value="F:calcium ion binding"/>
    <property type="evidence" value="ECO:0007669"/>
    <property type="project" value="InterPro"/>
</dbReference>
<evidence type="ECO:0000259" key="16">
    <source>
        <dbReference type="PROSITE" id="PS50222"/>
    </source>
</evidence>
<keyword evidence="9 14" id="KW-0106">Calcium</keyword>
<gene>
    <name evidence="18" type="ORF">KPH14_010537</name>
</gene>
<feature type="domain" description="Miro" evidence="17">
    <location>
        <begin position="385"/>
        <end position="549"/>
    </location>
</feature>
<dbReference type="CDD" id="cd01893">
    <property type="entry name" value="Miro1"/>
    <property type="match status" value="1"/>
</dbReference>
<dbReference type="InterPro" id="IPR018247">
    <property type="entry name" value="EF_Hand_1_Ca_BS"/>
</dbReference>
<feature type="transmembrane region" description="Helical" evidence="15">
    <location>
        <begin position="577"/>
        <end position="599"/>
    </location>
</feature>
<dbReference type="GO" id="GO:0007005">
    <property type="term" value="P:mitochondrion organization"/>
    <property type="evidence" value="ECO:0007669"/>
    <property type="project" value="InterPro"/>
</dbReference>
<dbReference type="InterPro" id="IPR011992">
    <property type="entry name" value="EF-hand-dom_pair"/>
</dbReference>
<name>A0AAD9RU47_9HYME</name>
<dbReference type="GO" id="GO:0003924">
    <property type="term" value="F:GTPase activity"/>
    <property type="evidence" value="ECO:0007669"/>
    <property type="project" value="InterPro"/>
</dbReference>
<sequence>MVQRVVTPKRNVRILLIGERGVGKTSLILSLVSEEYAEDVPCKAEEITIPADVTPEQVPTHIVDYSAAEQTDDQLAEEIQKAHVICVVYSVEDEDTLDKAATYWLPLIRRCSSNARCPVVLVGNKIDLVDYSTIEAVYPIMKEFSEIESCIECSAKTLQNVSETFYYAQKAVLHPTTPLYNYDAQELTEECKTALQRIFKICDLDNDGLLNDMELNAFQQWCFNTPLQPQVLEDVKAVLSKNIHDGICNGCVTMKGFMYLQCLFIQRGRNETTWAVLRKFGYDNELQMSKEYIHPPLKVPFGCTTELSHKGQEFLTLLFMQHDRDRDGALSPSEIESLFSRCLSPPWGDEYKYTVPTNEKGWITFQGYMFTREKKLDLAKKQSSRNVYTCHVIGPKNSGKTTLCRSFIDPKLEKLTDELVPSNAHVTVNTVHVYGQEKTIILRDINILNVQDALTPAQIQCDAAALVYDTANPKSFEYIARIYIKYFADSKIPVLIIANKSDLAEVKQEYLLQPVSFCSKYKLMPPQAYSVSRTVRREIFVKLATMAAFPRFQPAWVLFYRHRHLNQFGLIQPDSVVWWKAGLGIAVATVAGFMVMRVLNTEKR</sequence>
<feature type="domain" description="Miro" evidence="17">
    <location>
        <begin position="9"/>
        <end position="174"/>
    </location>
</feature>
<keyword evidence="4" id="KW-0479">Metal-binding</keyword>
<dbReference type="Gene3D" id="1.10.238.10">
    <property type="entry name" value="EF-hand"/>
    <property type="match status" value="3"/>
</dbReference>
<keyword evidence="11 14" id="KW-0496">Mitochondrion</keyword>
<comment type="similarity">
    <text evidence="2 14">Belongs to the mitochondrial Rho GTPase family.</text>
</comment>
<dbReference type="FunFam" id="1.10.238.10:FF:000011">
    <property type="entry name" value="Mitochondrial Rho GTPase"/>
    <property type="match status" value="1"/>
</dbReference>
<dbReference type="EMBL" id="JAIFRP010000021">
    <property type="protein sequence ID" value="KAK2585960.1"/>
    <property type="molecule type" value="Genomic_DNA"/>
</dbReference>
<comment type="function">
    <text evidence="14">Mitochondrial GTPase involved in mitochondrial trafficking. Probably involved in control of anterograde transport of mitochondria and their subcellular distribution.</text>
</comment>
<dbReference type="InterPro" id="IPR013567">
    <property type="entry name" value="EF_hand_assoc_2"/>
</dbReference>
<reference evidence="18" key="2">
    <citation type="journal article" date="2023" name="Commun. Biol.">
        <title>Intrasexual cuticular hydrocarbon dimorphism in a wasp sheds light on hydrocarbon biosynthesis genes in Hymenoptera.</title>
        <authorList>
            <person name="Moris V.C."/>
            <person name="Podsiadlowski L."/>
            <person name="Martin S."/>
            <person name="Oeyen J.P."/>
            <person name="Donath A."/>
            <person name="Petersen M."/>
            <person name="Wilbrandt J."/>
            <person name="Misof B."/>
            <person name="Liedtke D."/>
            <person name="Thamm M."/>
            <person name="Scheiner R."/>
            <person name="Schmitt T."/>
            <person name="Niehuis O."/>
        </authorList>
    </citation>
    <scope>NUCLEOTIDE SEQUENCE</scope>
    <source>
        <strain evidence="18">GBR_01_08_01A</strain>
    </source>
</reference>